<evidence type="ECO:0000259" key="2">
    <source>
        <dbReference type="SMART" id="SM00385"/>
    </source>
</evidence>
<sequence length="285" mass="33028">MPRYLNSTHQKYWIFSREDLIKIKDSKNTELCQYIVTTSGDQSLQKYVVTEDEEKAILNFLSKNLITACEHLHLHDKAVSTALTYFRRFYLYNSVCVYDPVQMMFTCMFLACKTEEINVRDVDQFCQHFKESDAKAILQLEYSLISGIKFHLYVFCPHKSLRALIIEIGDEAFVDKGKEIIQAKCKEVIEGMLMSEISFLASPSEIAVTSLYVALEDSGEKDAIFGKVFEKLGKNYESFKEKVVCLAEEYKKFYDDSLRIEAMFRGALRKAGTLRHRLNKKKTVQ</sequence>
<dbReference type="SMART" id="SM00385">
    <property type="entry name" value="CYCLIN"/>
    <property type="match status" value="1"/>
</dbReference>
<gene>
    <name evidence="3" type="ORF">SteCoe_10908</name>
</gene>
<evidence type="ECO:0000256" key="1">
    <source>
        <dbReference type="RuleBase" id="RU000383"/>
    </source>
</evidence>
<reference evidence="3 4" key="1">
    <citation type="submission" date="2016-11" db="EMBL/GenBank/DDBJ databases">
        <title>The macronuclear genome of Stentor coeruleus: a giant cell with tiny introns.</title>
        <authorList>
            <person name="Slabodnick M."/>
            <person name="Ruby J.G."/>
            <person name="Reiff S.B."/>
            <person name="Swart E.C."/>
            <person name="Gosai S."/>
            <person name="Prabakaran S."/>
            <person name="Witkowska E."/>
            <person name="Larue G.E."/>
            <person name="Fisher S."/>
            <person name="Freeman R.M."/>
            <person name="Gunawardena J."/>
            <person name="Chu W."/>
            <person name="Stover N.A."/>
            <person name="Gregory B.D."/>
            <person name="Nowacki M."/>
            <person name="Derisi J."/>
            <person name="Roy S.W."/>
            <person name="Marshall W.F."/>
            <person name="Sood P."/>
        </authorList>
    </citation>
    <scope>NUCLEOTIDE SEQUENCE [LARGE SCALE GENOMIC DNA]</scope>
    <source>
        <strain evidence="3">WM001</strain>
    </source>
</reference>
<dbReference type="GO" id="GO:0006357">
    <property type="term" value="P:regulation of transcription by RNA polymerase II"/>
    <property type="evidence" value="ECO:0007669"/>
    <property type="project" value="InterPro"/>
</dbReference>
<proteinExistence type="inferred from homology"/>
<dbReference type="InterPro" id="IPR036915">
    <property type="entry name" value="Cyclin-like_sf"/>
</dbReference>
<dbReference type="PANTHER" id="PTHR10026">
    <property type="entry name" value="CYCLIN"/>
    <property type="match status" value="1"/>
</dbReference>
<accession>A0A1R2CEM5</accession>
<dbReference type="EMBL" id="MPUH01000178">
    <property type="protein sequence ID" value="OMJ87400.1"/>
    <property type="molecule type" value="Genomic_DNA"/>
</dbReference>
<dbReference type="AlphaFoldDB" id="A0A1R2CEM5"/>
<evidence type="ECO:0000313" key="4">
    <source>
        <dbReference type="Proteomes" id="UP000187209"/>
    </source>
</evidence>
<name>A0A1R2CEM5_9CILI</name>
<dbReference type="CDD" id="cd20524">
    <property type="entry name" value="CYCLIN_CCNH_rpt1"/>
    <property type="match status" value="1"/>
</dbReference>
<dbReference type="GO" id="GO:0016538">
    <property type="term" value="F:cyclin-dependent protein serine/threonine kinase regulator activity"/>
    <property type="evidence" value="ECO:0007669"/>
    <property type="project" value="InterPro"/>
</dbReference>
<feature type="domain" description="Cyclin-like" evidence="2">
    <location>
        <begin position="63"/>
        <end position="146"/>
    </location>
</feature>
<dbReference type="Proteomes" id="UP000187209">
    <property type="component" value="Unassembled WGS sequence"/>
</dbReference>
<dbReference type="InterPro" id="IPR006671">
    <property type="entry name" value="Cyclin_N"/>
</dbReference>
<dbReference type="InterPro" id="IPR013763">
    <property type="entry name" value="Cyclin-like_dom"/>
</dbReference>
<comment type="similarity">
    <text evidence="1">Belongs to the cyclin family.</text>
</comment>
<evidence type="ECO:0000313" key="3">
    <source>
        <dbReference type="EMBL" id="OMJ87400.1"/>
    </source>
</evidence>
<organism evidence="3 4">
    <name type="scientific">Stentor coeruleus</name>
    <dbReference type="NCBI Taxonomy" id="5963"/>
    <lineage>
        <taxon>Eukaryota</taxon>
        <taxon>Sar</taxon>
        <taxon>Alveolata</taxon>
        <taxon>Ciliophora</taxon>
        <taxon>Postciliodesmatophora</taxon>
        <taxon>Heterotrichea</taxon>
        <taxon>Heterotrichida</taxon>
        <taxon>Stentoridae</taxon>
        <taxon>Stentor</taxon>
    </lineage>
</organism>
<dbReference type="SUPFAM" id="SSF47954">
    <property type="entry name" value="Cyclin-like"/>
    <property type="match status" value="2"/>
</dbReference>
<dbReference type="Gene3D" id="1.10.472.10">
    <property type="entry name" value="Cyclin-like"/>
    <property type="match status" value="1"/>
</dbReference>
<dbReference type="InterPro" id="IPR043198">
    <property type="entry name" value="Cyclin/Ssn8"/>
</dbReference>
<keyword evidence="4" id="KW-1185">Reference proteome</keyword>
<protein>
    <recommendedName>
        <fullName evidence="2">Cyclin-like domain-containing protein</fullName>
    </recommendedName>
</protein>
<comment type="caution">
    <text evidence="3">The sequence shown here is derived from an EMBL/GenBank/DDBJ whole genome shotgun (WGS) entry which is preliminary data.</text>
</comment>
<dbReference type="OrthoDB" id="340962at2759"/>
<dbReference type="Pfam" id="PF00134">
    <property type="entry name" value="Cyclin_N"/>
    <property type="match status" value="1"/>
</dbReference>
<keyword evidence="1" id="KW-0195">Cyclin</keyword>